<comment type="similarity">
    <text evidence="1">Belongs to the UPF0161 family.</text>
</comment>
<keyword evidence="1" id="KW-0472">Membrane</keyword>
<keyword evidence="3" id="KW-1185">Reference proteome</keyword>
<dbReference type="OrthoDB" id="9801753at2"/>
<dbReference type="Proteomes" id="UP000263619">
    <property type="component" value="Chromosome"/>
</dbReference>
<protein>
    <recommendedName>
        <fullName evidence="1">Putative membrane protein insertion efficiency factor</fullName>
    </recommendedName>
</protein>
<evidence type="ECO:0000256" key="1">
    <source>
        <dbReference type="HAMAP-Rule" id="MF_00386"/>
    </source>
</evidence>
<organism evidence="2 3">
    <name type="scientific">Blattabacterium cuenoti STAT</name>
    <dbReference type="NCBI Taxonomy" id="1457030"/>
    <lineage>
        <taxon>Bacteria</taxon>
        <taxon>Pseudomonadati</taxon>
        <taxon>Bacteroidota</taxon>
        <taxon>Flavobacteriia</taxon>
        <taxon>Flavobacteriales</taxon>
        <taxon>Blattabacteriaceae</taxon>
        <taxon>Blattabacterium</taxon>
    </lineage>
</organism>
<evidence type="ECO:0000313" key="3">
    <source>
        <dbReference type="Proteomes" id="UP000263619"/>
    </source>
</evidence>
<accession>A0A224AL29</accession>
<gene>
    <name evidence="2" type="ORF">STAT_618</name>
</gene>
<sequence length="75" mass="8945">MKIIKFFFIKIIKIYQIGISPWIGNNCRYIPTCSNYMILSLKRYQFFKAIFRGTIRIIKCNPWGPSVYGPKKFTE</sequence>
<name>A0A224AL29_9FLAO</name>
<evidence type="ECO:0000313" key="2">
    <source>
        <dbReference type="EMBL" id="BBA17518.1"/>
    </source>
</evidence>
<dbReference type="RefSeq" id="WP_119305801.1">
    <property type="nucleotide sequence ID" value="NZ_AP014608.1"/>
</dbReference>
<dbReference type="HAMAP" id="MF_00386">
    <property type="entry name" value="UPF0161_YidD"/>
    <property type="match status" value="1"/>
</dbReference>
<dbReference type="EMBL" id="AP014608">
    <property type="protein sequence ID" value="BBA17518.1"/>
    <property type="molecule type" value="Genomic_DNA"/>
</dbReference>
<reference evidence="2 3" key="1">
    <citation type="submission" date="2014-06" db="EMBL/GenBank/DDBJ databases">
        <title>Genome sequence of the intracellular symbiont Blattabacterium cuenoti, strain STAT from the wood feeding cockroach Salganea taiwanensis taiwanensis.</title>
        <authorList>
            <person name="Kinjo Y."/>
            <person name="Ohkuma M."/>
            <person name="Tokuda G."/>
        </authorList>
    </citation>
    <scope>NUCLEOTIDE SEQUENCE [LARGE SCALE GENOMIC DNA]</scope>
    <source>
        <strain evidence="2 3">STAT</strain>
    </source>
</reference>
<comment type="subcellular location">
    <subcellularLocation>
        <location evidence="1">Cell membrane</location>
        <topology evidence="1">Peripheral membrane protein</topology>
        <orientation evidence="1">Cytoplasmic side</orientation>
    </subcellularLocation>
</comment>
<comment type="function">
    <text evidence="1">Could be involved in insertion of integral membrane proteins into the membrane.</text>
</comment>
<dbReference type="GO" id="GO:0005886">
    <property type="term" value="C:plasma membrane"/>
    <property type="evidence" value="ECO:0007669"/>
    <property type="project" value="UniProtKB-SubCell"/>
</dbReference>
<dbReference type="InterPro" id="IPR002696">
    <property type="entry name" value="Membr_insert_effic_factor_YidD"/>
</dbReference>
<dbReference type="NCBIfam" id="TIGR00278">
    <property type="entry name" value="membrane protein insertion efficiency factor YidD"/>
    <property type="match status" value="1"/>
</dbReference>
<dbReference type="Pfam" id="PF01809">
    <property type="entry name" value="YidD"/>
    <property type="match status" value="1"/>
</dbReference>
<proteinExistence type="inferred from homology"/>
<dbReference type="AlphaFoldDB" id="A0A224AL29"/>
<dbReference type="SMART" id="SM01234">
    <property type="entry name" value="Haemolytic"/>
    <property type="match status" value="1"/>
</dbReference>
<dbReference type="PANTHER" id="PTHR33383">
    <property type="entry name" value="MEMBRANE PROTEIN INSERTION EFFICIENCY FACTOR-RELATED"/>
    <property type="match status" value="1"/>
</dbReference>
<keyword evidence="1" id="KW-1003">Cell membrane</keyword>
<dbReference type="PANTHER" id="PTHR33383:SF1">
    <property type="entry name" value="MEMBRANE PROTEIN INSERTION EFFICIENCY FACTOR-RELATED"/>
    <property type="match status" value="1"/>
</dbReference>